<evidence type="ECO:0000256" key="1">
    <source>
        <dbReference type="ARBA" id="ARBA00010838"/>
    </source>
</evidence>
<evidence type="ECO:0000256" key="4">
    <source>
        <dbReference type="RuleBase" id="RU003690"/>
    </source>
</evidence>
<proteinExistence type="inferred from homology"/>
<dbReference type="AlphaFoldDB" id="A0A2C9V8H1"/>
<dbReference type="FunFam" id="3.20.20.80:FF:000020">
    <property type="entry name" value="Beta-glucosidase 12"/>
    <property type="match status" value="1"/>
</dbReference>
<reference evidence="6" key="1">
    <citation type="submission" date="2016-02" db="EMBL/GenBank/DDBJ databases">
        <title>WGS assembly of Manihot esculenta.</title>
        <authorList>
            <person name="Bredeson J.V."/>
            <person name="Prochnik S.E."/>
            <person name="Lyons J.B."/>
            <person name="Schmutz J."/>
            <person name="Grimwood J."/>
            <person name="Vrebalov J."/>
            <person name="Bart R.S."/>
            <person name="Amuge T."/>
            <person name="Ferguson M.E."/>
            <person name="Green R."/>
            <person name="Putnam N."/>
            <person name="Stites J."/>
            <person name="Rounsley S."/>
            <person name="Rokhsar D.S."/>
        </authorList>
    </citation>
    <scope>NUCLEOTIDE SEQUENCE [LARGE SCALE GENOMIC DNA]</scope>
    <source>
        <tissue evidence="6">Leaf</tissue>
    </source>
</reference>
<evidence type="ECO:0008006" key="7">
    <source>
        <dbReference type="Google" id="ProtNLM"/>
    </source>
</evidence>
<dbReference type="Pfam" id="PF00232">
    <property type="entry name" value="Glyco_hydro_1"/>
    <property type="match status" value="1"/>
</dbReference>
<dbReference type="Gene3D" id="3.20.20.80">
    <property type="entry name" value="Glycosidases"/>
    <property type="match status" value="1"/>
</dbReference>
<dbReference type="EMBL" id="CM004396">
    <property type="protein sequence ID" value="OAY40098.1"/>
    <property type="molecule type" value="Genomic_DNA"/>
</dbReference>
<organism evidence="6">
    <name type="scientific">Manihot esculenta</name>
    <name type="common">Cassava</name>
    <name type="synonym">Jatropha manihot</name>
    <dbReference type="NCBI Taxonomy" id="3983"/>
    <lineage>
        <taxon>Eukaryota</taxon>
        <taxon>Viridiplantae</taxon>
        <taxon>Streptophyta</taxon>
        <taxon>Embryophyta</taxon>
        <taxon>Tracheophyta</taxon>
        <taxon>Spermatophyta</taxon>
        <taxon>Magnoliopsida</taxon>
        <taxon>eudicotyledons</taxon>
        <taxon>Gunneridae</taxon>
        <taxon>Pentapetalae</taxon>
        <taxon>rosids</taxon>
        <taxon>fabids</taxon>
        <taxon>Malpighiales</taxon>
        <taxon>Euphorbiaceae</taxon>
        <taxon>Crotonoideae</taxon>
        <taxon>Manihoteae</taxon>
        <taxon>Manihot</taxon>
    </lineage>
</organism>
<sequence length="505" mass="57171">MANEGSSGIGLLLLCNLLALTGLVSASFNRSSFPPGFLFGTSAASYQYEGAASEDGRTPSIWDTYTHKHPERILGKGNGDVANDFYHRYKEDIALMKNMNLDAFRFSIAWPRVLPAGNLKGGVNAKGIEFYNNLIDKLLAEGIQPYVTLFHWDLPQTLEDEYGGFLSPRVVDDFRDFSDVCFKEFGDRVKYWITLNEPWSYCNPGYNTGLLAPGRCSKYMNPACQAGDSSTEPYMVAHNLLLSHAAAVKLYKEKYQESQKGEIGITLVSHWMVPFSDSKPDMEATKRAIDFMYGWFMDPLTSGAYPESMVKLVGNRLPKFTKEQSEMVKGSFDFLGLNYYSAFYVSDMPAKPTPVNVSVSSDSLANLTNHRNGIFIGPLGTSLWIRAYPKGLGEFVKYTKEKYNNPIIYITENGVDQNDNGTFTFEDLQKDTYRIEFFQTHLESLNNAIKEGVKVKGYFAWTLLDDFEWTGGYIMRYGLHLIDYKNDLKRSPKESVTWFTNFLKK</sequence>
<evidence type="ECO:0000256" key="2">
    <source>
        <dbReference type="ARBA" id="ARBA00022801"/>
    </source>
</evidence>
<dbReference type="GO" id="GO:0005975">
    <property type="term" value="P:carbohydrate metabolic process"/>
    <property type="evidence" value="ECO:0007669"/>
    <property type="project" value="InterPro"/>
</dbReference>
<feature type="signal peptide" evidence="5">
    <location>
        <begin position="1"/>
        <end position="26"/>
    </location>
</feature>
<dbReference type="STRING" id="3983.A0A2C9V8H1"/>
<evidence type="ECO:0000256" key="5">
    <source>
        <dbReference type="SAM" id="SignalP"/>
    </source>
</evidence>
<dbReference type="PROSITE" id="PS00653">
    <property type="entry name" value="GLYCOSYL_HYDROL_F1_2"/>
    <property type="match status" value="1"/>
</dbReference>
<dbReference type="InterPro" id="IPR033132">
    <property type="entry name" value="GH_1_N_CS"/>
</dbReference>
<name>A0A2C9V8H1_MANES</name>
<dbReference type="InterPro" id="IPR017853">
    <property type="entry name" value="GH"/>
</dbReference>
<dbReference type="PANTHER" id="PTHR10353:SF318">
    <property type="entry name" value="BETA-GLUCOSIDASE 31-RELATED"/>
    <property type="match status" value="1"/>
</dbReference>
<keyword evidence="3" id="KW-0326">Glycosidase</keyword>
<gene>
    <name evidence="6" type="ORF">MANES_10G149700</name>
</gene>
<dbReference type="GO" id="GO:0019762">
    <property type="term" value="P:glucosinolate catabolic process"/>
    <property type="evidence" value="ECO:0000318"/>
    <property type="project" value="GO_Central"/>
</dbReference>
<protein>
    <recommendedName>
        <fullName evidence="7">Beta-glucosidase</fullName>
    </recommendedName>
</protein>
<accession>A0A2C9V8H1</accession>
<dbReference type="InterPro" id="IPR001360">
    <property type="entry name" value="Glyco_hydro_1"/>
</dbReference>
<keyword evidence="2" id="KW-0378">Hydrolase</keyword>
<dbReference type="PANTHER" id="PTHR10353">
    <property type="entry name" value="GLYCOSYL HYDROLASE"/>
    <property type="match status" value="1"/>
</dbReference>
<evidence type="ECO:0000313" key="6">
    <source>
        <dbReference type="EMBL" id="OAY40098.1"/>
    </source>
</evidence>
<dbReference type="SUPFAM" id="SSF51445">
    <property type="entry name" value="(Trans)glycosidases"/>
    <property type="match status" value="1"/>
</dbReference>
<keyword evidence="5" id="KW-0732">Signal</keyword>
<feature type="chain" id="PRO_5012383841" description="Beta-glucosidase" evidence="5">
    <location>
        <begin position="27"/>
        <end position="505"/>
    </location>
</feature>
<comment type="similarity">
    <text evidence="1 4">Belongs to the glycosyl hydrolase 1 family.</text>
</comment>
<dbReference type="GO" id="GO:0071472">
    <property type="term" value="P:cellular response to salt stress"/>
    <property type="evidence" value="ECO:0000318"/>
    <property type="project" value="GO_Central"/>
</dbReference>
<evidence type="ECO:0000256" key="3">
    <source>
        <dbReference type="ARBA" id="ARBA00023295"/>
    </source>
</evidence>
<dbReference type="PRINTS" id="PR00131">
    <property type="entry name" value="GLHYDRLASE1"/>
</dbReference>
<dbReference type="GO" id="GO:0098542">
    <property type="term" value="P:defense response to other organism"/>
    <property type="evidence" value="ECO:0000318"/>
    <property type="project" value="GO_Central"/>
</dbReference>
<dbReference type="GO" id="GO:0008422">
    <property type="term" value="F:beta-glucosidase activity"/>
    <property type="evidence" value="ECO:0000318"/>
    <property type="project" value="GO_Central"/>
</dbReference>